<reference evidence="3" key="1">
    <citation type="submission" date="2023-03" db="EMBL/GenBank/DDBJ databases">
        <title>Massive genome expansion in bonnet fungi (Mycena s.s.) driven by repeated elements and novel gene families across ecological guilds.</title>
        <authorList>
            <consortium name="Lawrence Berkeley National Laboratory"/>
            <person name="Harder C.B."/>
            <person name="Miyauchi S."/>
            <person name="Viragh M."/>
            <person name="Kuo A."/>
            <person name="Thoen E."/>
            <person name="Andreopoulos B."/>
            <person name="Lu D."/>
            <person name="Skrede I."/>
            <person name="Drula E."/>
            <person name="Henrissat B."/>
            <person name="Morin E."/>
            <person name="Kohler A."/>
            <person name="Barry K."/>
            <person name="LaButti K."/>
            <person name="Morin E."/>
            <person name="Salamov A."/>
            <person name="Lipzen A."/>
            <person name="Mereny Z."/>
            <person name="Hegedus B."/>
            <person name="Baldrian P."/>
            <person name="Stursova M."/>
            <person name="Weitz H."/>
            <person name="Taylor A."/>
            <person name="Grigoriev I.V."/>
            <person name="Nagy L.G."/>
            <person name="Martin F."/>
            <person name="Kauserud H."/>
        </authorList>
    </citation>
    <scope>NUCLEOTIDE SEQUENCE</scope>
    <source>
        <strain evidence="3">CBHHK067</strain>
    </source>
</reference>
<gene>
    <name evidence="3" type="ORF">B0H17DRAFT_1207663</name>
</gene>
<proteinExistence type="predicted"/>
<keyword evidence="2" id="KW-0472">Membrane</keyword>
<dbReference type="EMBL" id="JARKIE010000148">
    <property type="protein sequence ID" value="KAJ7675477.1"/>
    <property type="molecule type" value="Genomic_DNA"/>
</dbReference>
<name>A0AAD7G7R3_MYCRO</name>
<feature type="region of interest" description="Disordered" evidence="1">
    <location>
        <begin position="1"/>
        <end position="21"/>
    </location>
</feature>
<dbReference type="AlphaFoldDB" id="A0AAD7G7R3"/>
<feature type="transmembrane region" description="Helical" evidence="2">
    <location>
        <begin position="216"/>
        <end position="236"/>
    </location>
</feature>
<keyword evidence="2" id="KW-1133">Transmembrane helix</keyword>
<evidence type="ECO:0000256" key="2">
    <source>
        <dbReference type="SAM" id="Phobius"/>
    </source>
</evidence>
<sequence>MSRVYDTENEDYDRYEEVARDTPGNSSLAACIAPASKRRYHSEGLEMPGGPGPDVDKETEIMEMSANPRENYWYQPVTKGNYLAAIMNIAPVLTPTEPTCEIAAIKWDPLTLEKGILLFDDPRAQVRMCMWPNLFENMDSIEDLLNLAIRYGIPFNLFFKMSEILLFQEKARVTDLECRTMPGTLEPDYSDTNLTWLGGVNTLARYLDLAAILLKWLYAGAFLMMGGLANHIALWIEKTLPGRFAKGPSSRITEYNRGFMRKAVVQPELAPVDLTRDQVSGDDMKLLFGATSKGSLTADLTLFLEQWMCDEWAPGHFCGIMTPAAQAIFEDICCRISTHAIDDCWKTQGQWHLYLCSAYQKEYAPKDWPQDEDFA</sequence>
<evidence type="ECO:0000256" key="1">
    <source>
        <dbReference type="SAM" id="MobiDB-lite"/>
    </source>
</evidence>
<evidence type="ECO:0000313" key="3">
    <source>
        <dbReference type="EMBL" id="KAJ7675477.1"/>
    </source>
</evidence>
<keyword evidence="4" id="KW-1185">Reference proteome</keyword>
<evidence type="ECO:0000313" key="4">
    <source>
        <dbReference type="Proteomes" id="UP001221757"/>
    </source>
</evidence>
<keyword evidence="2" id="KW-0812">Transmembrane</keyword>
<comment type="caution">
    <text evidence="3">The sequence shown here is derived from an EMBL/GenBank/DDBJ whole genome shotgun (WGS) entry which is preliminary data.</text>
</comment>
<organism evidence="3 4">
    <name type="scientific">Mycena rosella</name>
    <name type="common">Pink bonnet</name>
    <name type="synonym">Agaricus rosellus</name>
    <dbReference type="NCBI Taxonomy" id="1033263"/>
    <lineage>
        <taxon>Eukaryota</taxon>
        <taxon>Fungi</taxon>
        <taxon>Dikarya</taxon>
        <taxon>Basidiomycota</taxon>
        <taxon>Agaricomycotina</taxon>
        <taxon>Agaricomycetes</taxon>
        <taxon>Agaricomycetidae</taxon>
        <taxon>Agaricales</taxon>
        <taxon>Marasmiineae</taxon>
        <taxon>Mycenaceae</taxon>
        <taxon>Mycena</taxon>
    </lineage>
</organism>
<accession>A0AAD7G7R3</accession>
<dbReference type="Proteomes" id="UP001221757">
    <property type="component" value="Unassembled WGS sequence"/>
</dbReference>
<protein>
    <submittedName>
        <fullName evidence="3">Uncharacterized protein</fullName>
    </submittedName>
</protein>